<dbReference type="Gene3D" id="3.30.559.10">
    <property type="entry name" value="Chloramphenicol acetyltransferase-like domain"/>
    <property type="match status" value="1"/>
</dbReference>
<proteinExistence type="predicted"/>
<dbReference type="Pfam" id="PF00668">
    <property type="entry name" value="Condensation"/>
    <property type="match status" value="1"/>
</dbReference>
<dbReference type="RefSeq" id="WP_211371930.1">
    <property type="nucleotide sequence ID" value="NZ_VICD02000346.1"/>
</dbReference>
<evidence type="ECO:0000313" key="2">
    <source>
        <dbReference type="Proteomes" id="UP000320431"/>
    </source>
</evidence>
<name>A0A507ZYV2_9GAMM</name>
<reference evidence="1 2" key="1">
    <citation type="submission" date="2019-10" db="EMBL/GenBank/DDBJ databases">
        <title>Lysobacter alkalisoli sp. nov., isolated from saline-alkaline soil.</title>
        <authorList>
            <person name="Sun J.-Q."/>
        </authorList>
    </citation>
    <scope>NUCLEOTIDE SEQUENCE [LARGE SCALE GENOMIC DNA]</scope>
    <source>
        <strain evidence="1 2">KCTC 42381</strain>
    </source>
</reference>
<dbReference type="GO" id="GO:0005737">
    <property type="term" value="C:cytoplasm"/>
    <property type="evidence" value="ECO:0007669"/>
    <property type="project" value="TreeGrafter"/>
</dbReference>
<protein>
    <submittedName>
        <fullName evidence="1">Uncharacterized protein</fullName>
    </submittedName>
</protein>
<dbReference type="InterPro" id="IPR001242">
    <property type="entry name" value="Condensation_dom"/>
</dbReference>
<feature type="non-terminal residue" evidence="1">
    <location>
        <position position="1"/>
    </location>
</feature>
<dbReference type="SUPFAM" id="SSF52777">
    <property type="entry name" value="CoA-dependent acyltransferases"/>
    <property type="match status" value="2"/>
</dbReference>
<dbReference type="EMBL" id="VICD02000346">
    <property type="protein sequence ID" value="KAB8161373.1"/>
    <property type="molecule type" value="Genomic_DNA"/>
</dbReference>
<dbReference type="Proteomes" id="UP000320431">
    <property type="component" value="Unassembled WGS sequence"/>
</dbReference>
<gene>
    <name evidence="1" type="ORF">FKV24_018960</name>
</gene>
<evidence type="ECO:0000313" key="1">
    <source>
        <dbReference type="EMBL" id="KAB8161373.1"/>
    </source>
</evidence>
<sequence length="441" mass="49436">PLSALQAGMVFHTQLEQFSGLYHDIVTRQLRSPWRPEAFSQALASCVAEHPVLRTGFRLDGARPLQFVRREVALPLRVEDLRAMSEPAQEEHLASWTEAHKRHVFDWERGPLLQVRIFLLAEDRFAFVMSFHHAVLDGWSLAALTTQLYNRYEAALAGPLPASESNRGFRDFIALEQAALAEPGAREHFAAMLEDVDPQQLPRGGGSDGARRVRVHRVPGFEEHSHRLPALARQLGVPVQQVLLAGHFKVLSLLSGRRRAVSCVTYNGRPEQDGAEQALGLFLNSLPLAIDTGPGRWRDLITRTAAVSAASVGHRLYPISRIQQDVGLTFEEVAFNFTNFHVYRDAVAPVNSELEVLDSDMYEETNFQFLADFSQALDGDMLFLTLKYDGSVFDQRLIERIGRYYEAAFARLAEDIDGSHLAAPLLDESELTQLRDSRNAT</sequence>
<dbReference type="AlphaFoldDB" id="A0A507ZYV2"/>
<organism evidence="1 2">
    <name type="scientific">Marilutibacter maris</name>
    <dbReference type="NCBI Taxonomy" id="1605891"/>
    <lineage>
        <taxon>Bacteria</taxon>
        <taxon>Pseudomonadati</taxon>
        <taxon>Pseudomonadota</taxon>
        <taxon>Gammaproteobacteria</taxon>
        <taxon>Lysobacterales</taxon>
        <taxon>Lysobacteraceae</taxon>
        <taxon>Marilutibacter</taxon>
    </lineage>
</organism>
<dbReference type="Gene3D" id="3.30.559.30">
    <property type="entry name" value="Nonribosomal peptide synthetase, condensation domain"/>
    <property type="match status" value="1"/>
</dbReference>
<comment type="caution">
    <text evidence="1">The sequence shown here is derived from an EMBL/GenBank/DDBJ whole genome shotgun (WGS) entry which is preliminary data.</text>
</comment>
<dbReference type="InterPro" id="IPR023213">
    <property type="entry name" value="CAT-like_dom_sf"/>
</dbReference>
<dbReference type="PANTHER" id="PTHR45527:SF1">
    <property type="entry name" value="FATTY ACID SYNTHASE"/>
    <property type="match status" value="1"/>
</dbReference>
<dbReference type="GO" id="GO:0043041">
    <property type="term" value="P:amino acid activation for nonribosomal peptide biosynthetic process"/>
    <property type="evidence" value="ECO:0007669"/>
    <property type="project" value="TreeGrafter"/>
</dbReference>
<dbReference type="GO" id="GO:0003824">
    <property type="term" value="F:catalytic activity"/>
    <property type="evidence" value="ECO:0007669"/>
    <property type="project" value="InterPro"/>
</dbReference>
<dbReference type="GO" id="GO:0044550">
    <property type="term" value="P:secondary metabolite biosynthetic process"/>
    <property type="evidence" value="ECO:0007669"/>
    <property type="project" value="TreeGrafter"/>
</dbReference>
<dbReference type="GO" id="GO:0031177">
    <property type="term" value="F:phosphopantetheine binding"/>
    <property type="evidence" value="ECO:0007669"/>
    <property type="project" value="TreeGrafter"/>
</dbReference>
<dbReference type="PANTHER" id="PTHR45527">
    <property type="entry name" value="NONRIBOSOMAL PEPTIDE SYNTHETASE"/>
    <property type="match status" value="1"/>
</dbReference>
<accession>A0A507ZYV2</accession>
<feature type="non-terminal residue" evidence="1">
    <location>
        <position position="441"/>
    </location>
</feature>